<organism evidence="11 12">
    <name type="scientific">Crossiella equi</name>
    <dbReference type="NCBI Taxonomy" id="130796"/>
    <lineage>
        <taxon>Bacteria</taxon>
        <taxon>Bacillati</taxon>
        <taxon>Actinomycetota</taxon>
        <taxon>Actinomycetes</taxon>
        <taxon>Pseudonocardiales</taxon>
        <taxon>Pseudonocardiaceae</taxon>
        <taxon>Crossiella</taxon>
    </lineage>
</organism>
<protein>
    <recommendedName>
        <fullName evidence="7">RNA polymerase sigma factor</fullName>
    </recommendedName>
</protein>
<dbReference type="Pfam" id="PF12680">
    <property type="entry name" value="SnoaL_2"/>
    <property type="match status" value="1"/>
</dbReference>
<dbReference type="InterPro" id="IPR000838">
    <property type="entry name" value="RNA_pol_sigma70_ECF_CS"/>
</dbReference>
<dbReference type="Gene3D" id="1.10.10.10">
    <property type="entry name" value="Winged helix-like DNA-binding domain superfamily/Winged helix DNA-binding domain"/>
    <property type="match status" value="1"/>
</dbReference>
<dbReference type="PANTHER" id="PTHR43133">
    <property type="entry name" value="RNA POLYMERASE ECF-TYPE SIGMA FACTO"/>
    <property type="match status" value="1"/>
</dbReference>
<comment type="caution">
    <text evidence="11">The sequence shown here is derived from an EMBL/GenBank/DDBJ whole genome shotgun (WGS) entry which is preliminary data.</text>
</comment>
<dbReference type="CDD" id="cd06171">
    <property type="entry name" value="Sigma70_r4"/>
    <property type="match status" value="1"/>
</dbReference>
<dbReference type="SUPFAM" id="SSF88946">
    <property type="entry name" value="Sigma2 domain of RNA polymerase sigma factors"/>
    <property type="match status" value="1"/>
</dbReference>
<reference evidence="11 12" key="1">
    <citation type="submission" date="2021-03" db="EMBL/GenBank/DDBJ databases">
        <title>Sequencing the genomes of 1000 actinobacteria strains.</title>
        <authorList>
            <person name="Klenk H.-P."/>
        </authorList>
    </citation>
    <scope>NUCLEOTIDE SEQUENCE [LARGE SCALE GENOMIC DNA]</scope>
    <source>
        <strain evidence="11 12">DSM 44580</strain>
    </source>
</reference>
<dbReference type="InterPro" id="IPR036388">
    <property type="entry name" value="WH-like_DNA-bd_sf"/>
</dbReference>
<dbReference type="EMBL" id="JAGIOO010000001">
    <property type="protein sequence ID" value="MBP2471385.1"/>
    <property type="molecule type" value="Genomic_DNA"/>
</dbReference>
<feature type="domain" description="RNA polymerase sigma factor 70 region 4 type 2" evidence="9">
    <location>
        <begin position="127"/>
        <end position="178"/>
    </location>
</feature>
<feature type="domain" description="RNA polymerase sigma-70 region 2" evidence="8">
    <location>
        <begin position="10"/>
        <end position="74"/>
    </location>
</feature>
<evidence type="ECO:0000259" key="9">
    <source>
        <dbReference type="Pfam" id="PF08281"/>
    </source>
</evidence>
<dbReference type="InterPro" id="IPR039425">
    <property type="entry name" value="RNA_pol_sigma-70-like"/>
</dbReference>
<evidence type="ECO:0000256" key="4">
    <source>
        <dbReference type="ARBA" id="ARBA00023082"/>
    </source>
</evidence>
<keyword evidence="12" id="KW-1185">Reference proteome</keyword>
<dbReference type="InterPro" id="IPR013325">
    <property type="entry name" value="RNA_pol_sigma_r2"/>
</dbReference>
<proteinExistence type="inferred from homology"/>
<dbReference type="InterPro" id="IPR014284">
    <property type="entry name" value="RNA_pol_sigma-70_dom"/>
</dbReference>
<dbReference type="SUPFAM" id="SSF54427">
    <property type="entry name" value="NTF2-like"/>
    <property type="match status" value="1"/>
</dbReference>
<evidence type="ECO:0000256" key="2">
    <source>
        <dbReference type="ARBA" id="ARBA00011344"/>
    </source>
</evidence>
<dbReference type="NCBIfam" id="NF006089">
    <property type="entry name" value="PRK08241.1"/>
    <property type="match status" value="1"/>
</dbReference>
<keyword evidence="6 7" id="KW-0804">Transcription</keyword>
<sequence>MDTQAEFTALVERHRHELRVHCYRMVGSFEESEDLVQETFLRAWRAREQCQSPATVRAWLYRIATNASLDAITARPQDRQVAVTGDGARTSEVSWLQPYPDHLLDLAAPSAEEPDAVVLARETIELAYLVALQHLPARQRAVLVLRDVVGQPATEVAKTLGSTTASVNSALQRARATLREYLPAKRGEWSAAGPTAAEKEVLARFVAATDSSDLAAFGELLHLDALQTMPPEPFWQQGREDLLESWGKVMSGPESWGQWRALPTFVNRQPALANYVRKPGEDHFRVVALDVLRVHEGQVAEVSTFGPEWVTACGLPEQLPTFVADRADFG</sequence>
<dbReference type="InterPro" id="IPR032710">
    <property type="entry name" value="NTF2-like_dom_sf"/>
</dbReference>
<evidence type="ECO:0000256" key="1">
    <source>
        <dbReference type="ARBA" id="ARBA00010641"/>
    </source>
</evidence>
<evidence type="ECO:0000313" key="11">
    <source>
        <dbReference type="EMBL" id="MBP2471385.1"/>
    </source>
</evidence>
<dbReference type="Proteomes" id="UP001519363">
    <property type="component" value="Unassembled WGS sequence"/>
</dbReference>
<dbReference type="PANTHER" id="PTHR43133:SF65">
    <property type="entry name" value="ECF RNA POLYMERASE SIGMA FACTOR SIGG"/>
    <property type="match status" value="1"/>
</dbReference>
<dbReference type="InterPro" id="IPR013249">
    <property type="entry name" value="RNA_pol_sigma70_r4_t2"/>
</dbReference>
<dbReference type="Gene3D" id="1.10.1740.10">
    <property type="match status" value="1"/>
</dbReference>
<gene>
    <name evidence="11" type="ORF">JOF53_000257</name>
</gene>
<comment type="similarity">
    <text evidence="1 7">Belongs to the sigma-70 factor family. ECF subfamily.</text>
</comment>
<evidence type="ECO:0000259" key="10">
    <source>
        <dbReference type="Pfam" id="PF12680"/>
    </source>
</evidence>
<dbReference type="Pfam" id="PF04542">
    <property type="entry name" value="Sigma70_r2"/>
    <property type="match status" value="1"/>
</dbReference>
<name>A0ABS5A6P0_9PSEU</name>
<dbReference type="InterPro" id="IPR014305">
    <property type="entry name" value="RNA_pol_sigma-G_actinobac"/>
</dbReference>
<evidence type="ECO:0000256" key="7">
    <source>
        <dbReference type="RuleBase" id="RU000716"/>
    </source>
</evidence>
<evidence type="ECO:0000256" key="5">
    <source>
        <dbReference type="ARBA" id="ARBA00023125"/>
    </source>
</evidence>
<dbReference type="InterPro" id="IPR013324">
    <property type="entry name" value="RNA_pol_sigma_r3/r4-like"/>
</dbReference>
<dbReference type="NCBIfam" id="TIGR02937">
    <property type="entry name" value="sigma70-ECF"/>
    <property type="match status" value="1"/>
</dbReference>
<accession>A0ABS5A6P0</accession>
<feature type="domain" description="SnoaL-like" evidence="10">
    <location>
        <begin position="203"/>
        <end position="302"/>
    </location>
</feature>
<dbReference type="Pfam" id="PF08281">
    <property type="entry name" value="Sigma70_r4_2"/>
    <property type="match status" value="1"/>
</dbReference>
<dbReference type="SUPFAM" id="SSF88659">
    <property type="entry name" value="Sigma3 and sigma4 domains of RNA polymerase sigma factors"/>
    <property type="match status" value="1"/>
</dbReference>
<dbReference type="NCBIfam" id="TIGR02960">
    <property type="entry name" value="SigX5"/>
    <property type="match status" value="1"/>
</dbReference>
<evidence type="ECO:0000256" key="3">
    <source>
        <dbReference type="ARBA" id="ARBA00023015"/>
    </source>
</evidence>
<keyword evidence="3 7" id="KW-0805">Transcription regulation</keyword>
<dbReference type="InterPro" id="IPR007627">
    <property type="entry name" value="RNA_pol_sigma70_r2"/>
</dbReference>
<evidence type="ECO:0000313" key="12">
    <source>
        <dbReference type="Proteomes" id="UP001519363"/>
    </source>
</evidence>
<dbReference type="InterPro" id="IPR037401">
    <property type="entry name" value="SnoaL-like"/>
</dbReference>
<evidence type="ECO:0000256" key="6">
    <source>
        <dbReference type="ARBA" id="ARBA00023163"/>
    </source>
</evidence>
<keyword evidence="5 7" id="KW-0238">DNA-binding</keyword>
<dbReference type="PROSITE" id="PS01063">
    <property type="entry name" value="SIGMA70_ECF"/>
    <property type="match status" value="1"/>
</dbReference>
<evidence type="ECO:0000259" key="8">
    <source>
        <dbReference type="Pfam" id="PF04542"/>
    </source>
</evidence>
<keyword evidence="4 7" id="KW-0731">Sigma factor</keyword>
<comment type="subunit">
    <text evidence="2">Interacts transiently with the RNA polymerase catalytic core formed by RpoA, RpoB, RpoC and RpoZ (2 alpha, 1 beta, 1 beta' and 1 omega subunit) to form the RNA polymerase holoenzyme that can initiate transcription.</text>
</comment>
<dbReference type="Gene3D" id="3.10.450.50">
    <property type="match status" value="1"/>
</dbReference>